<dbReference type="GO" id="GO:0005886">
    <property type="term" value="C:plasma membrane"/>
    <property type="evidence" value="ECO:0007669"/>
    <property type="project" value="TreeGrafter"/>
</dbReference>
<feature type="transmembrane region" description="Helical" evidence="5">
    <location>
        <begin position="326"/>
        <end position="349"/>
    </location>
</feature>
<organism evidence="7 9">
    <name type="scientific">Mucilaginibacter rubeus</name>
    <dbReference type="NCBI Taxonomy" id="2027860"/>
    <lineage>
        <taxon>Bacteria</taxon>
        <taxon>Pseudomonadati</taxon>
        <taxon>Bacteroidota</taxon>
        <taxon>Sphingobacteriia</taxon>
        <taxon>Sphingobacteriales</taxon>
        <taxon>Sphingobacteriaceae</taxon>
        <taxon>Mucilaginibacter</taxon>
    </lineage>
</organism>
<feature type="transmembrane region" description="Helical" evidence="5">
    <location>
        <begin position="183"/>
        <end position="201"/>
    </location>
</feature>
<evidence type="ECO:0000313" key="10">
    <source>
        <dbReference type="Proteomes" id="UP000663940"/>
    </source>
</evidence>
<dbReference type="InterPro" id="IPR005829">
    <property type="entry name" value="Sugar_transporter_CS"/>
</dbReference>
<accession>A0AAE6MJA9</accession>
<keyword evidence="10" id="KW-1185">Reference proteome</keyword>
<dbReference type="EMBL" id="CP071880">
    <property type="protein sequence ID" value="QTE52402.1"/>
    <property type="molecule type" value="Genomic_DNA"/>
</dbReference>
<dbReference type="Pfam" id="PF07690">
    <property type="entry name" value="MFS_1"/>
    <property type="match status" value="1"/>
</dbReference>
<dbReference type="InterPro" id="IPR011701">
    <property type="entry name" value="MFS"/>
</dbReference>
<feature type="transmembrane region" description="Helical" evidence="5">
    <location>
        <begin position="273"/>
        <end position="296"/>
    </location>
</feature>
<evidence type="ECO:0000256" key="5">
    <source>
        <dbReference type="SAM" id="Phobius"/>
    </source>
</evidence>
<feature type="transmembrane region" description="Helical" evidence="5">
    <location>
        <begin position="361"/>
        <end position="384"/>
    </location>
</feature>
<dbReference type="PANTHER" id="PTHR23508">
    <property type="entry name" value="CARBOXYLIC ACID TRANSPORTER PROTEIN HOMOLOG"/>
    <property type="match status" value="1"/>
</dbReference>
<comment type="subcellular location">
    <subcellularLocation>
        <location evidence="1">Membrane</location>
        <topology evidence="1">Multi-pass membrane protein</topology>
    </subcellularLocation>
</comment>
<evidence type="ECO:0000256" key="3">
    <source>
        <dbReference type="ARBA" id="ARBA00022989"/>
    </source>
</evidence>
<keyword evidence="4 5" id="KW-0472">Membrane</keyword>
<dbReference type="AlphaFoldDB" id="A0AAE6MJA9"/>
<feature type="domain" description="Major facilitator superfamily (MFS) profile" evidence="6">
    <location>
        <begin position="25"/>
        <end position="416"/>
    </location>
</feature>
<evidence type="ECO:0000313" key="8">
    <source>
        <dbReference type="EMBL" id="QTE52402.1"/>
    </source>
</evidence>
<gene>
    <name evidence="7" type="ORF">DIU31_016720</name>
    <name evidence="8" type="ORF">J3L21_10770</name>
</gene>
<reference evidence="7 9" key="1">
    <citation type="submission" date="2019-08" db="EMBL/GenBank/DDBJ databases">
        <title>Comparative genome analysis confer to the adaptation heavy metal polluted environment.</title>
        <authorList>
            <person name="Li Y."/>
        </authorList>
    </citation>
    <scope>NUCLEOTIDE SEQUENCE [LARGE SCALE GENOMIC DNA]</scope>
    <source>
        <strain evidence="7 9">P2</strain>
    </source>
</reference>
<dbReference type="Proteomes" id="UP000663940">
    <property type="component" value="Chromosome"/>
</dbReference>
<dbReference type="EMBL" id="CP043451">
    <property type="protein sequence ID" value="QEM05077.1"/>
    <property type="molecule type" value="Genomic_DNA"/>
</dbReference>
<dbReference type="InterPro" id="IPR020846">
    <property type="entry name" value="MFS_dom"/>
</dbReference>
<feature type="transmembrane region" description="Helical" evidence="5">
    <location>
        <begin position="98"/>
        <end position="120"/>
    </location>
</feature>
<feature type="transmembrane region" description="Helical" evidence="5">
    <location>
        <begin position="154"/>
        <end position="177"/>
    </location>
</feature>
<dbReference type="Gene3D" id="1.20.1250.20">
    <property type="entry name" value="MFS general substrate transporter like domains"/>
    <property type="match status" value="2"/>
</dbReference>
<evidence type="ECO:0000256" key="4">
    <source>
        <dbReference type="ARBA" id="ARBA00023136"/>
    </source>
</evidence>
<feature type="transmembrane region" description="Helical" evidence="5">
    <location>
        <begin position="21"/>
        <end position="46"/>
    </location>
</feature>
<dbReference type="RefSeq" id="WP_112658390.1">
    <property type="nucleotide sequence ID" value="NZ_CP043451.1"/>
</dbReference>
<proteinExistence type="predicted"/>
<dbReference type="SUPFAM" id="SSF103473">
    <property type="entry name" value="MFS general substrate transporter"/>
    <property type="match status" value="1"/>
</dbReference>
<feature type="transmembrane region" description="Helical" evidence="5">
    <location>
        <begin position="66"/>
        <end position="86"/>
    </location>
</feature>
<feature type="transmembrane region" description="Helical" evidence="5">
    <location>
        <begin position="126"/>
        <end position="147"/>
    </location>
</feature>
<dbReference type="PROSITE" id="PS00217">
    <property type="entry name" value="SUGAR_TRANSPORT_2"/>
    <property type="match status" value="1"/>
</dbReference>
<keyword evidence="2 5" id="KW-0812">Transmembrane</keyword>
<evidence type="ECO:0000256" key="2">
    <source>
        <dbReference type="ARBA" id="ARBA00022692"/>
    </source>
</evidence>
<dbReference type="PROSITE" id="PS50850">
    <property type="entry name" value="MFS"/>
    <property type="match status" value="1"/>
</dbReference>
<evidence type="ECO:0000313" key="7">
    <source>
        <dbReference type="EMBL" id="QEM05077.1"/>
    </source>
</evidence>
<keyword evidence="3 5" id="KW-1133">Transmembrane helix</keyword>
<feature type="transmembrane region" description="Helical" evidence="5">
    <location>
        <begin position="233"/>
        <end position="253"/>
    </location>
</feature>
<protein>
    <submittedName>
        <fullName evidence="7">MFS transporter</fullName>
    </submittedName>
</protein>
<evidence type="ECO:0000313" key="9">
    <source>
        <dbReference type="Proteomes" id="UP000250557"/>
    </source>
</evidence>
<sequence>MSTLTIDEQVVKPQTNLSAAYRVVLFAICFFSTALGGSVSTLMSVYLPVVVKDLQGTVPADEINAISGYINAIFIFGWAFGGFTWGVISDKMGRKKTLLLAIGSYGVFTILTGLMPTWWGVLCCRFFSGFGVGGVLVTSITLVSEVWPAKSKAVIIGILSIAFPVGIFSAGLINFIVSSWRSGFLVGVIPLALALIGALVLNESENWLNYRNDIANRENPLNKLLSKSHRRELIVGSLTFGTMLIGLWAIFSWLPTWVQSLITDHDAAKERGLSMMCMGMGGLTGGFFSGWLVNLLSIRRSMIICFAVCAGMSFILFKTNTIFSTAVYIEIIILALFFGASQGVLSAYIPQLFSTGIKATATGFCFNIGRIFTATAVLFVGVLVSTLGGYGNALFIFSLVFIIGLLVVLFVREKAEGEEKGKSKKLKA</sequence>
<dbReference type="PANTHER" id="PTHR23508:SF10">
    <property type="entry name" value="CARBOXYLIC ACID TRANSPORTER PROTEIN HOMOLOG"/>
    <property type="match status" value="1"/>
</dbReference>
<feature type="transmembrane region" description="Helical" evidence="5">
    <location>
        <begin position="303"/>
        <end position="320"/>
    </location>
</feature>
<feature type="transmembrane region" description="Helical" evidence="5">
    <location>
        <begin position="390"/>
        <end position="411"/>
    </location>
</feature>
<dbReference type="InterPro" id="IPR036259">
    <property type="entry name" value="MFS_trans_sf"/>
</dbReference>
<evidence type="ECO:0000259" key="6">
    <source>
        <dbReference type="PROSITE" id="PS50850"/>
    </source>
</evidence>
<name>A0AAE6MJA9_9SPHI</name>
<evidence type="ECO:0000256" key="1">
    <source>
        <dbReference type="ARBA" id="ARBA00004141"/>
    </source>
</evidence>
<reference evidence="8 10" key="2">
    <citation type="submission" date="2021-03" db="EMBL/GenBank/DDBJ databases">
        <title>Mucilaginibacter strains isolated from gold and copper mining confer multi heavy-metal resistance.</title>
        <authorList>
            <person name="Li Y."/>
        </authorList>
    </citation>
    <scope>NUCLEOTIDE SEQUENCE [LARGE SCALE GENOMIC DNA]</scope>
    <source>
        <strain evidence="8 10">P2-4</strain>
    </source>
</reference>
<dbReference type="Proteomes" id="UP000250557">
    <property type="component" value="Chromosome"/>
</dbReference>
<dbReference type="GO" id="GO:0046943">
    <property type="term" value="F:carboxylic acid transmembrane transporter activity"/>
    <property type="evidence" value="ECO:0007669"/>
    <property type="project" value="TreeGrafter"/>
</dbReference>